<evidence type="ECO:0000313" key="1">
    <source>
        <dbReference type="EMBL" id="JAH09845.1"/>
    </source>
</evidence>
<dbReference type="EMBL" id="GBXM01098732">
    <property type="protein sequence ID" value="JAH09845.1"/>
    <property type="molecule type" value="Transcribed_RNA"/>
</dbReference>
<protein>
    <submittedName>
        <fullName evidence="1">Uncharacterized protein</fullName>
    </submittedName>
</protein>
<accession>A0A0E9Q0K3</accession>
<reference evidence="1" key="2">
    <citation type="journal article" date="2015" name="Fish Shellfish Immunol.">
        <title>Early steps in the European eel (Anguilla anguilla)-Vibrio vulnificus interaction in the gills: Role of the RtxA13 toxin.</title>
        <authorList>
            <person name="Callol A."/>
            <person name="Pajuelo D."/>
            <person name="Ebbesson L."/>
            <person name="Teles M."/>
            <person name="MacKenzie S."/>
            <person name="Amaro C."/>
        </authorList>
    </citation>
    <scope>NUCLEOTIDE SEQUENCE</scope>
</reference>
<dbReference type="AlphaFoldDB" id="A0A0E9Q0K3"/>
<organism evidence="1">
    <name type="scientific">Anguilla anguilla</name>
    <name type="common">European freshwater eel</name>
    <name type="synonym">Muraena anguilla</name>
    <dbReference type="NCBI Taxonomy" id="7936"/>
    <lineage>
        <taxon>Eukaryota</taxon>
        <taxon>Metazoa</taxon>
        <taxon>Chordata</taxon>
        <taxon>Craniata</taxon>
        <taxon>Vertebrata</taxon>
        <taxon>Euteleostomi</taxon>
        <taxon>Actinopterygii</taxon>
        <taxon>Neopterygii</taxon>
        <taxon>Teleostei</taxon>
        <taxon>Anguilliformes</taxon>
        <taxon>Anguillidae</taxon>
        <taxon>Anguilla</taxon>
    </lineage>
</organism>
<name>A0A0E9Q0K3_ANGAN</name>
<reference evidence="1" key="1">
    <citation type="submission" date="2014-11" db="EMBL/GenBank/DDBJ databases">
        <authorList>
            <person name="Amaro Gonzalez C."/>
        </authorList>
    </citation>
    <scope>NUCLEOTIDE SEQUENCE</scope>
</reference>
<proteinExistence type="predicted"/>
<sequence>MPTMQDEGPNPSVSLPLACGTCLN</sequence>